<evidence type="ECO:0000313" key="2">
    <source>
        <dbReference type="Proteomes" id="UP000000305"/>
    </source>
</evidence>
<reference evidence="1 2" key="1">
    <citation type="journal article" date="2011" name="Science">
        <title>The ecoresponsive genome of Daphnia pulex.</title>
        <authorList>
            <person name="Colbourne J.K."/>
            <person name="Pfrender M.E."/>
            <person name="Gilbert D."/>
            <person name="Thomas W.K."/>
            <person name="Tucker A."/>
            <person name="Oakley T.H."/>
            <person name="Tokishita S."/>
            <person name="Aerts A."/>
            <person name="Arnold G.J."/>
            <person name="Basu M.K."/>
            <person name="Bauer D.J."/>
            <person name="Caceres C.E."/>
            <person name="Carmel L."/>
            <person name="Casola C."/>
            <person name="Choi J.H."/>
            <person name="Detter J.C."/>
            <person name="Dong Q."/>
            <person name="Dusheyko S."/>
            <person name="Eads B.D."/>
            <person name="Frohlich T."/>
            <person name="Geiler-Samerotte K.A."/>
            <person name="Gerlach D."/>
            <person name="Hatcher P."/>
            <person name="Jogdeo S."/>
            <person name="Krijgsveld J."/>
            <person name="Kriventseva E.V."/>
            <person name="Kultz D."/>
            <person name="Laforsch C."/>
            <person name="Lindquist E."/>
            <person name="Lopez J."/>
            <person name="Manak J.R."/>
            <person name="Muller J."/>
            <person name="Pangilinan J."/>
            <person name="Patwardhan R.P."/>
            <person name="Pitluck S."/>
            <person name="Pritham E.J."/>
            <person name="Rechtsteiner A."/>
            <person name="Rho M."/>
            <person name="Rogozin I.B."/>
            <person name="Sakarya O."/>
            <person name="Salamov A."/>
            <person name="Schaack S."/>
            <person name="Shapiro H."/>
            <person name="Shiga Y."/>
            <person name="Skalitzky C."/>
            <person name="Smith Z."/>
            <person name="Souvorov A."/>
            <person name="Sung W."/>
            <person name="Tang Z."/>
            <person name="Tsuchiya D."/>
            <person name="Tu H."/>
            <person name="Vos H."/>
            <person name="Wang M."/>
            <person name="Wolf Y.I."/>
            <person name="Yamagata H."/>
            <person name="Yamada T."/>
            <person name="Ye Y."/>
            <person name="Shaw J.R."/>
            <person name="Andrews J."/>
            <person name="Crease T.J."/>
            <person name="Tang H."/>
            <person name="Lucas S.M."/>
            <person name="Robertson H.M."/>
            <person name="Bork P."/>
            <person name="Koonin E.V."/>
            <person name="Zdobnov E.M."/>
            <person name="Grigoriev I.V."/>
            <person name="Lynch M."/>
            <person name="Boore J.L."/>
        </authorList>
    </citation>
    <scope>NUCLEOTIDE SEQUENCE [LARGE SCALE GENOMIC DNA]</scope>
</reference>
<keyword evidence="2" id="KW-1185">Reference proteome</keyword>
<dbReference type="AlphaFoldDB" id="E9GVB3"/>
<organism evidence="1 2">
    <name type="scientific">Daphnia pulex</name>
    <name type="common">Water flea</name>
    <dbReference type="NCBI Taxonomy" id="6669"/>
    <lineage>
        <taxon>Eukaryota</taxon>
        <taxon>Metazoa</taxon>
        <taxon>Ecdysozoa</taxon>
        <taxon>Arthropoda</taxon>
        <taxon>Crustacea</taxon>
        <taxon>Branchiopoda</taxon>
        <taxon>Diplostraca</taxon>
        <taxon>Cladocera</taxon>
        <taxon>Anomopoda</taxon>
        <taxon>Daphniidae</taxon>
        <taxon>Daphnia</taxon>
    </lineage>
</organism>
<dbReference type="EMBL" id="GL732567">
    <property type="protein sequence ID" value="EFX76635.1"/>
    <property type="molecule type" value="Genomic_DNA"/>
</dbReference>
<sequence>MAEDEPSTLVTCFFCYEYGNVYAWYETSDELDCDQTGIPKSSKYYVVKKLTIDTKTADRNEVIGVAIRGDGSNHEISEITGDCEKSLASADNSVLLPLTCPLPPMNILNGDQSSSVSSRSEVQFSLDDYRKVSILVIPNHLKFLLPRLLPHLVQKERRGRRRTPAITLNVHGSPARYGRQNLGQCSINIDGQKAMLKLKEEADKIYLKAKLLSQEQALQRESSDTANMQHHLTAAWEKYNDKKYVLKSFCKFKVSSIASIHKKSTIAAVYRKAY</sequence>
<protein>
    <submittedName>
        <fullName evidence="1">Uncharacterized protein</fullName>
    </submittedName>
</protein>
<name>E9GVB3_DAPPU</name>
<proteinExistence type="predicted"/>
<dbReference type="HOGENOM" id="CLU_1016568_0_0_1"/>
<dbReference type="KEGG" id="dpx:DAPPUDRAFT_106892"/>
<dbReference type="InParanoid" id="E9GVB3"/>
<accession>E9GVB3</accession>
<evidence type="ECO:0000313" key="1">
    <source>
        <dbReference type="EMBL" id="EFX76635.1"/>
    </source>
</evidence>
<gene>
    <name evidence="1" type="ORF">DAPPUDRAFT_106892</name>
</gene>
<dbReference type="Proteomes" id="UP000000305">
    <property type="component" value="Unassembled WGS sequence"/>
</dbReference>